<gene>
    <name evidence="3" type="ORF">M6B38_162815</name>
</gene>
<proteinExistence type="predicted"/>
<keyword evidence="4" id="KW-1185">Reference proteome</keyword>
<evidence type="ECO:0000256" key="2">
    <source>
        <dbReference type="SAM" id="Phobius"/>
    </source>
</evidence>
<dbReference type="AlphaFoldDB" id="A0AAX6F051"/>
<evidence type="ECO:0000313" key="4">
    <source>
        <dbReference type="Proteomes" id="UP001140949"/>
    </source>
</evidence>
<feature type="region of interest" description="Disordered" evidence="1">
    <location>
        <begin position="1"/>
        <end position="21"/>
    </location>
</feature>
<feature type="compositionally biased region" description="Pro residues" evidence="1">
    <location>
        <begin position="75"/>
        <end position="88"/>
    </location>
</feature>
<dbReference type="EMBL" id="JANAVB010033012">
    <property type="protein sequence ID" value="KAJ6809716.1"/>
    <property type="molecule type" value="Genomic_DNA"/>
</dbReference>
<comment type="caution">
    <text evidence="3">The sequence shown here is derived from an EMBL/GenBank/DDBJ whole genome shotgun (WGS) entry which is preliminary data.</text>
</comment>
<reference evidence="3" key="2">
    <citation type="submission" date="2023-04" db="EMBL/GenBank/DDBJ databases">
        <authorList>
            <person name="Bruccoleri R.E."/>
            <person name="Oakeley E.J."/>
            <person name="Faust A.-M."/>
            <person name="Dessus-Babus S."/>
            <person name="Altorfer M."/>
            <person name="Burckhardt D."/>
            <person name="Oertli M."/>
            <person name="Naumann U."/>
            <person name="Petersen F."/>
            <person name="Wong J."/>
        </authorList>
    </citation>
    <scope>NUCLEOTIDE SEQUENCE</scope>
    <source>
        <strain evidence="3">GSM-AAB239-AS_SAM_17_03QT</strain>
        <tissue evidence="3">Leaf</tissue>
    </source>
</reference>
<dbReference type="Proteomes" id="UP001140949">
    <property type="component" value="Unassembled WGS sequence"/>
</dbReference>
<dbReference type="PANTHER" id="PTHR35107">
    <property type="entry name" value="EXPRESSED PROTEIN"/>
    <property type="match status" value="1"/>
</dbReference>
<accession>A0AAX6F051</accession>
<organism evidence="3 4">
    <name type="scientific">Iris pallida</name>
    <name type="common">Sweet iris</name>
    <dbReference type="NCBI Taxonomy" id="29817"/>
    <lineage>
        <taxon>Eukaryota</taxon>
        <taxon>Viridiplantae</taxon>
        <taxon>Streptophyta</taxon>
        <taxon>Embryophyta</taxon>
        <taxon>Tracheophyta</taxon>
        <taxon>Spermatophyta</taxon>
        <taxon>Magnoliopsida</taxon>
        <taxon>Liliopsida</taxon>
        <taxon>Asparagales</taxon>
        <taxon>Iridaceae</taxon>
        <taxon>Iridoideae</taxon>
        <taxon>Irideae</taxon>
        <taxon>Iris</taxon>
    </lineage>
</organism>
<dbReference type="PANTHER" id="PTHR35107:SF2">
    <property type="entry name" value="EXPRESSED PROTEIN"/>
    <property type="match status" value="1"/>
</dbReference>
<sequence>MAPHQPTSSSSSPSSPSSLPLLRPPLQDPLRLLFLLHFSSSDGDAGNAAPVRFFSVYRVVSRPIIFSEADHPRGRAPPPQPPPPPAYQPRPQAAAAAERWSSLVDSTRDILVVLAGLLFGVGCGAVTAATMYLAWSLVAGQRQICGADEEEDDDDASDGDYGYEAVDSPKKAGYVTMVQEPLLVASAAPAAATKEGHEGK</sequence>
<keyword evidence="2" id="KW-1133">Transmembrane helix</keyword>
<evidence type="ECO:0000313" key="3">
    <source>
        <dbReference type="EMBL" id="KAJ6809716.1"/>
    </source>
</evidence>
<protein>
    <submittedName>
        <fullName evidence="3">Uncharacterized protein</fullName>
    </submittedName>
</protein>
<keyword evidence="2" id="KW-0812">Transmembrane</keyword>
<name>A0AAX6F051_IRIPA</name>
<feature type="transmembrane region" description="Helical" evidence="2">
    <location>
        <begin position="110"/>
        <end position="135"/>
    </location>
</feature>
<reference evidence="3" key="1">
    <citation type="journal article" date="2023" name="GigaByte">
        <title>Genome assembly of the bearded iris, Iris pallida Lam.</title>
        <authorList>
            <person name="Bruccoleri R.E."/>
            <person name="Oakeley E.J."/>
            <person name="Faust A.M.E."/>
            <person name="Altorfer M."/>
            <person name="Dessus-Babus S."/>
            <person name="Burckhardt D."/>
            <person name="Oertli M."/>
            <person name="Naumann U."/>
            <person name="Petersen F."/>
            <person name="Wong J."/>
        </authorList>
    </citation>
    <scope>NUCLEOTIDE SEQUENCE</scope>
    <source>
        <strain evidence="3">GSM-AAB239-AS_SAM_17_03QT</strain>
    </source>
</reference>
<keyword evidence="2" id="KW-0472">Membrane</keyword>
<feature type="region of interest" description="Disordered" evidence="1">
    <location>
        <begin position="68"/>
        <end position="91"/>
    </location>
</feature>
<evidence type="ECO:0000256" key="1">
    <source>
        <dbReference type="SAM" id="MobiDB-lite"/>
    </source>
</evidence>